<dbReference type="InterPro" id="IPR017441">
    <property type="entry name" value="Protein_kinase_ATP_BS"/>
</dbReference>
<dbReference type="SMART" id="SM00220">
    <property type="entry name" value="S_TKc"/>
    <property type="match status" value="1"/>
</dbReference>
<dbReference type="InterPro" id="IPR000719">
    <property type="entry name" value="Prot_kinase_dom"/>
</dbReference>
<dbReference type="Pfam" id="PF00069">
    <property type="entry name" value="Pkinase"/>
    <property type="match status" value="1"/>
</dbReference>
<dbReference type="GO" id="GO:0006970">
    <property type="term" value="P:response to osmotic stress"/>
    <property type="evidence" value="ECO:0007669"/>
    <property type="project" value="UniProtKB-ARBA"/>
</dbReference>
<dbReference type="PROSITE" id="PS00107">
    <property type="entry name" value="PROTEIN_KINASE_ATP"/>
    <property type="match status" value="1"/>
</dbReference>
<evidence type="ECO:0000256" key="4">
    <source>
        <dbReference type="ARBA" id="ARBA00022741"/>
    </source>
</evidence>
<dbReference type="Gene3D" id="3.30.200.20">
    <property type="entry name" value="Phosphorylase Kinase, domain 1"/>
    <property type="match status" value="1"/>
</dbReference>
<comment type="catalytic activity">
    <reaction evidence="7">
        <text>L-threonyl-[protein] + ATP = O-phospho-L-threonyl-[protein] + ADP + H(+)</text>
        <dbReference type="Rhea" id="RHEA:46608"/>
        <dbReference type="Rhea" id="RHEA-COMP:11060"/>
        <dbReference type="Rhea" id="RHEA-COMP:11605"/>
        <dbReference type="ChEBI" id="CHEBI:15378"/>
        <dbReference type="ChEBI" id="CHEBI:30013"/>
        <dbReference type="ChEBI" id="CHEBI:30616"/>
        <dbReference type="ChEBI" id="CHEBI:61977"/>
        <dbReference type="ChEBI" id="CHEBI:456216"/>
        <dbReference type="EC" id="2.7.11.1"/>
    </reaction>
</comment>
<keyword evidence="6 9" id="KW-0067">ATP-binding</keyword>
<protein>
    <recommendedName>
        <fullName evidence="1">non-specific serine/threonine protein kinase</fullName>
        <ecNumber evidence="1">2.7.11.1</ecNumber>
    </recommendedName>
</protein>
<dbReference type="AlphaFoldDB" id="A0A9Q1KQ39"/>
<evidence type="ECO:0000313" key="11">
    <source>
        <dbReference type="EMBL" id="KAJ8446627.1"/>
    </source>
</evidence>
<accession>A0A9Q1KQ39</accession>
<organism evidence="11 12">
    <name type="scientific">Carnegiea gigantea</name>
    <dbReference type="NCBI Taxonomy" id="171969"/>
    <lineage>
        <taxon>Eukaryota</taxon>
        <taxon>Viridiplantae</taxon>
        <taxon>Streptophyta</taxon>
        <taxon>Embryophyta</taxon>
        <taxon>Tracheophyta</taxon>
        <taxon>Spermatophyta</taxon>
        <taxon>Magnoliopsida</taxon>
        <taxon>eudicotyledons</taxon>
        <taxon>Gunneridae</taxon>
        <taxon>Pentapetalae</taxon>
        <taxon>Caryophyllales</taxon>
        <taxon>Cactineae</taxon>
        <taxon>Cactaceae</taxon>
        <taxon>Cactoideae</taxon>
        <taxon>Echinocereeae</taxon>
        <taxon>Carnegiea</taxon>
    </lineage>
</organism>
<dbReference type="InterPro" id="IPR011009">
    <property type="entry name" value="Kinase-like_dom_sf"/>
</dbReference>
<gene>
    <name evidence="11" type="ORF">Cgig2_002789</name>
</gene>
<keyword evidence="3" id="KW-0808">Transferase</keyword>
<keyword evidence="4 9" id="KW-0547">Nucleotide-binding</keyword>
<evidence type="ECO:0000256" key="5">
    <source>
        <dbReference type="ARBA" id="ARBA00022777"/>
    </source>
</evidence>
<dbReference type="Proteomes" id="UP001153076">
    <property type="component" value="Unassembled WGS sequence"/>
</dbReference>
<evidence type="ECO:0000256" key="2">
    <source>
        <dbReference type="ARBA" id="ARBA00022527"/>
    </source>
</evidence>
<dbReference type="GO" id="GO:0004674">
    <property type="term" value="F:protein serine/threonine kinase activity"/>
    <property type="evidence" value="ECO:0007669"/>
    <property type="project" value="UniProtKB-KW"/>
</dbReference>
<comment type="caution">
    <text evidence="11">The sequence shown here is derived from an EMBL/GenBank/DDBJ whole genome shotgun (WGS) entry which is preliminary data.</text>
</comment>
<dbReference type="Gene3D" id="1.10.510.10">
    <property type="entry name" value="Transferase(Phosphotransferase) domain 1"/>
    <property type="match status" value="1"/>
</dbReference>
<evidence type="ECO:0000256" key="9">
    <source>
        <dbReference type="PROSITE-ProRule" id="PRU10141"/>
    </source>
</evidence>
<feature type="binding site" evidence="9">
    <location>
        <position position="57"/>
    </location>
    <ligand>
        <name>ATP</name>
        <dbReference type="ChEBI" id="CHEBI:30616"/>
    </ligand>
</feature>
<comment type="catalytic activity">
    <reaction evidence="8">
        <text>L-seryl-[protein] + ATP = O-phospho-L-seryl-[protein] + ADP + H(+)</text>
        <dbReference type="Rhea" id="RHEA:17989"/>
        <dbReference type="Rhea" id="RHEA-COMP:9863"/>
        <dbReference type="Rhea" id="RHEA-COMP:11604"/>
        <dbReference type="ChEBI" id="CHEBI:15378"/>
        <dbReference type="ChEBI" id="CHEBI:29999"/>
        <dbReference type="ChEBI" id="CHEBI:30616"/>
        <dbReference type="ChEBI" id="CHEBI:83421"/>
        <dbReference type="ChEBI" id="CHEBI:456216"/>
        <dbReference type="EC" id="2.7.11.1"/>
    </reaction>
</comment>
<proteinExistence type="predicted"/>
<name>A0A9Q1KQ39_9CARY</name>
<dbReference type="EMBL" id="JAKOGI010000051">
    <property type="protein sequence ID" value="KAJ8446627.1"/>
    <property type="molecule type" value="Genomic_DNA"/>
</dbReference>
<dbReference type="PANTHER" id="PTHR24343:SF558">
    <property type="entry name" value="PROTEIN KINASE DOMAIN-CONTAINING PROTEIN"/>
    <property type="match status" value="1"/>
</dbReference>
<dbReference type="SUPFAM" id="SSF56112">
    <property type="entry name" value="Protein kinase-like (PK-like)"/>
    <property type="match status" value="1"/>
</dbReference>
<dbReference type="PROSITE" id="PS50011">
    <property type="entry name" value="PROTEIN_KINASE_DOM"/>
    <property type="match status" value="1"/>
</dbReference>
<keyword evidence="12" id="KW-1185">Reference proteome</keyword>
<keyword evidence="2" id="KW-0723">Serine/threonine-protein kinase</keyword>
<evidence type="ECO:0000256" key="3">
    <source>
        <dbReference type="ARBA" id="ARBA00022679"/>
    </source>
</evidence>
<evidence type="ECO:0000259" key="10">
    <source>
        <dbReference type="PROSITE" id="PS50011"/>
    </source>
</evidence>
<evidence type="ECO:0000313" key="12">
    <source>
        <dbReference type="Proteomes" id="UP001153076"/>
    </source>
</evidence>
<dbReference type="OrthoDB" id="193931at2759"/>
<evidence type="ECO:0000256" key="6">
    <source>
        <dbReference type="ARBA" id="ARBA00022840"/>
    </source>
</evidence>
<evidence type="ECO:0000256" key="7">
    <source>
        <dbReference type="ARBA" id="ARBA00047899"/>
    </source>
</evidence>
<evidence type="ECO:0000256" key="1">
    <source>
        <dbReference type="ARBA" id="ARBA00012513"/>
    </source>
</evidence>
<sequence>MSPPMEGLPASSATAEIGRPIVHESERYAFVREIGSGNFGVARLMRDKLSGEFVAVKYIERGDKSSVFHSDPKSTVGTPAYIAPEVILNEEYDGKVADVWSCGVTLYVMLFGTYPFVDPEKPNDFRKMIQRITIPEIEKHEWYLKNLPQELQEENKIAMDDPRQQLEERHCHQPMQSIETIMQIVSEATIPDPNVLNRLLTGVLDMDVDMDFNDDDYDDLDFESSGEMVSII</sequence>
<dbReference type="PANTHER" id="PTHR24343">
    <property type="entry name" value="SERINE/THREONINE KINASE"/>
    <property type="match status" value="1"/>
</dbReference>
<reference evidence="11" key="1">
    <citation type="submission" date="2022-04" db="EMBL/GenBank/DDBJ databases">
        <title>Carnegiea gigantea Genome sequencing and assembly v2.</title>
        <authorList>
            <person name="Copetti D."/>
            <person name="Sanderson M.J."/>
            <person name="Burquez A."/>
            <person name="Wojciechowski M.F."/>
        </authorList>
    </citation>
    <scope>NUCLEOTIDE SEQUENCE</scope>
    <source>
        <strain evidence="11">SGP5-SGP5p</strain>
        <tissue evidence="11">Aerial part</tissue>
    </source>
</reference>
<dbReference type="GO" id="GO:0005524">
    <property type="term" value="F:ATP binding"/>
    <property type="evidence" value="ECO:0007669"/>
    <property type="project" value="UniProtKB-UniRule"/>
</dbReference>
<dbReference type="EC" id="2.7.11.1" evidence="1"/>
<keyword evidence="5" id="KW-0418">Kinase</keyword>
<feature type="domain" description="Protein kinase" evidence="10">
    <location>
        <begin position="1"/>
        <end position="232"/>
    </location>
</feature>
<evidence type="ECO:0000256" key="8">
    <source>
        <dbReference type="ARBA" id="ARBA00048679"/>
    </source>
</evidence>